<accession>A0A1H3F8I1</accession>
<keyword evidence="3 5" id="KW-0067">ATP-binding</keyword>
<dbReference type="RefSeq" id="WP_084193917.1">
    <property type="nucleotide sequence ID" value="NZ_FNOS01000003.1"/>
</dbReference>
<dbReference type="Proteomes" id="UP000198647">
    <property type="component" value="Unassembled WGS sequence"/>
</dbReference>
<dbReference type="InterPro" id="IPR003439">
    <property type="entry name" value="ABC_transporter-like_ATP-bd"/>
</dbReference>
<comment type="caution">
    <text evidence="5">The sequence shown here is derived from an EMBL/GenBank/DDBJ whole genome shotgun (WGS) entry which is preliminary data.</text>
</comment>
<dbReference type="PANTHER" id="PTHR42781:SF4">
    <property type="entry name" value="SPERMIDINE_PUTRESCINE IMPORT ATP-BINDING PROTEIN POTA"/>
    <property type="match status" value="1"/>
</dbReference>
<dbReference type="InterPro" id="IPR003593">
    <property type="entry name" value="AAA+_ATPase"/>
</dbReference>
<keyword evidence="2" id="KW-0547">Nucleotide-binding</keyword>
<dbReference type="InterPro" id="IPR027417">
    <property type="entry name" value="P-loop_NTPase"/>
</dbReference>
<name>A0A1H3F8I1_9BACI</name>
<proteinExistence type="predicted"/>
<evidence type="ECO:0000256" key="2">
    <source>
        <dbReference type="ARBA" id="ARBA00022741"/>
    </source>
</evidence>
<dbReference type="SMART" id="SM00382">
    <property type="entry name" value="AAA"/>
    <property type="match status" value="1"/>
</dbReference>
<dbReference type="InterPro" id="IPR017871">
    <property type="entry name" value="ABC_transporter-like_CS"/>
</dbReference>
<evidence type="ECO:0000256" key="3">
    <source>
        <dbReference type="ARBA" id="ARBA00022840"/>
    </source>
</evidence>
<dbReference type="PANTHER" id="PTHR42781">
    <property type="entry name" value="SPERMIDINE/PUTRESCINE IMPORT ATP-BINDING PROTEIN POTA"/>
    <property type="match status" value="1"/>
</dbReference>
<dbReference type="EMBL" id="FNOS01000003">
    <property type="protein sequence ID" value="SDX87220.1"/>
    <property type="molecule type" value="Genomic_DNA"/>
</dbReference>
<evidence type="ECO:0000259" key="4">
    <source>
        <dbReference type="PROSITE" id="PS50893"/>
    </source>
</evidence>
<sequence length="225" mass="24980">MNRLSGRFVKRQGTMILDISFEFKSSITVVTGHSGAGKTTFLNMLSGVGAPDEGVLYLGEKVLFDSDKGIDVPPRSRRIGHVFQQPYLFPHMTTASNISFSNADVLKEPWMKDLLLETGVDRLLSAYPGNLSGGEKQRVNLLRTLASEPEALLLDEPFSSLDAKTRKVCQDILLDPRRGIPSVLVTHDREEASRMGTDRFFMEFGTLRNAPDKIGVFPTRYQGDA</sequence>
<evidence type="ECO:0000256" key="1">
    <source>
        <dbReference type="ARBA" id="ARBA00022448"/>
    </source>
</evidence>
<dbReference type="InterPro" id="IPR050093">
    <property type="entry name" value="ABC_SmlMolc_Importer"/>
</dbReference>
<dbReference type="PROSITE" id="PS50893">
    <property type="entry name" value="ABC_TRANSPORTER_2"/>
    <property type="match status" value="1"/>
</dbReference>
<dbReference type="PROSITE" id="PS00211">
    <property type="entry name" value="ABC_TRANSPORTER_1"/>
    <property type="match status" value="1"/>
</dbReference>
<dbReference type="GO" id="GO:0005524">
    <property type="term" value="F:ATP binding"/>
    <property type="evidence" value="ECO:0007669"/>
    <property type="project" value="UniProtKB-KW"/>
</dbReference>
<protein>
    <submittedName>
        <fullName evidence="5">Molybdate transport system ATP-binding protein</fullName>
    </submittedName>
</protein>
<dbReference type="Pfam" id="PF00005">
    <property type="entry name" value="ABC_tran"/>
    <property type="match status" value="1"/>
</dbReference>
<reference evidence="5 6" key="1">
    <citation type="submission" date="2016-10" db="EMBL/GenBank/DDBJ databases">
        <authorList>
            <person name="Varghese N."/>
            <person name="Submissions S."/>
        </authorList>
    </citation>
    <scope>NUCLEOTIDE SEQUENCE [LARGE SCALE GENOMIC DNA]</scope>
    <source>
        <strain evidence="5 6">DSM 20748</strain>
    </source>
</reference>
<dbReference type="SUPFAM" id="SSF52540">
    <property type="entry name" value="P-loop containing nucleoside triphosphate hydrolases"/>
    <property type="match status" value="1"/>
</dbReference>
<evidence type="ECO:0000313" key="5">
    <source>
        <dbReference type="EMBL" id="SDX87220.1"/>
    </source>
</evidence>
<feature type="domain" description="ABC transporter" evidence="4">
    <location>
        <begin position="1"/>
        <end position="225"/>
    </location>
</feature>
<organism evidence="5 6">
    <name type="scientific">Salimicrobium album</name>
    <dbReference type="NCBI Taxonomy" id="50717"/>
    <lineage>
        <taxon>Bacteria</taxon>
        <taxon>Bacillati</taxon>
        <taxon>Bacillota</taxon>
        <taxon>Bacilli</taxon>
        <taxon>Bacillales</taxon>
        <taxon>Bacillaceae</taxon>
        <taxon>Salimicrobium</taxon>
    </lineage>
</organism>
<keyword evidence="1" id="KW-0813">Transport</keyword>
<keyword evidence="6" id="KW-1185">Reference proteome</keyword>
<dbReference type="Gene3D" id="3.40.50.300">
    <property type="entry name" value="P-loop containing nucleotide triphosphate hydrolases"/>
    <property type="match status" value="1"/>
</dbReference>
<gene>
    <name evidence="5" type="ORF">SAMN04488081_1562</name>
</gene>
<evidence type="ECO:0000313" key="6">
    <source>
        <dbReference type="Proteomes" id="UP000198647"/>
    </source>
</evidence>